<evidence type="ECO:0000313" key="2">
    <source>
        <dbReference type="Proteomes" id="UP000233837"/>
    </source>
</evidence>
<dbReference type="PANTHER" id="PTHR31296:SF1">
    <property type="entry name" value="MITOCHONDRIAL PROTEIN C2ORF69"/>
    <property type="match status" value="1"/>
</dbReference>
<dbReference type="AlphaFoldDB" id="A0A2I0VNJ0"/>
<dbReference type="GO" id="GO:0005739">
    <property type="term" value="C:mitochondrion"/>
    <property type="evidence" value="ECO:0007669"/>
    <property type="project" value="TreeGrafter"/>
</dbReference>
<reference evidence="1 2" key="2">
    <citation type="journal article" date="2017" name="Nature">
        <title>The Apostasia genome and the evolution of orchids.</title>
        <authorList>
            <person name="Zhang G.Q."/>
            <person name="Liu K.W."/>
            <person name="Li Z."/>
            <person name="Lohaus R."/>
            <person name="Hsiao Y.Y."/>
            <person name="Niu S.C."/>
            <person name="Wang J.Y."/>
            <person name="Lin Y.C."/>
            <person name="Xu Q."/>
            <person name="Chen L.J."/>
            <person name="Yoshida K."/>
            <person name="Fujiwara S."/>
            <person name="Wang Z.W."/>
            <person name="Zhang Y.Q."/>
            <person name="Mitsuda N."/>
            <person name="Wang M."/>
            <person name="Liu G.H."/>
            <person name="Pecoraro L."/>
            <person name="Huang H.X."/>
            <person name="Xiao X.J."/>
            <person name="Lin M."/>
            <person name="Wu X.Y."/>
            <person name="Wu W.L."/>
            <person name="Chen Y.Y."/>
            <person name="Chang S.B."/>
            <person name="Sakamoto S."/>
            <person name="Ohme-Takagi M."/>
            <person name="Yagi M."/>
            <person name="Zeng S.J."/>
            <person name="Shen C.Y."/>
            <person name="Yeh C.M."/>
            <person name="Luo Y.B."/>
            <person name="Tsai W.C."/>
            <person name="Van de Peer Y."/>
            <person name="Liu Z.J."/>
        </authorList>
    </citation>
    <scope>NUCLEOTIDE SEQUENCE [LARGE SCALE GENOMIC DNA]</scope>
    <source>
        <tissue evidence="1">The whole plant</tissue>
    </source>
</reference>
<protein>
    <submittedName>
        <fullName evidence="1">Uncharacterized protein</fullName>
    </submittedName>
</protein>
<sequence length="318" mass="35107">MAPMERWTGIVNVRLNPNNGGSFFKVAVSLLLCPFSKTLAVPSVNAIFFKGDRVEGTGNPAIERLSESKNIAEILVAKLGGSVNAWVVEASTFSGPFAVFREFVPSVNSRGEPKHYDPEGFPASKSIVAIMANSIDQVKSSVLGYKDELAISEILSPKTAVFGFSKGGTVINQIVAEFAHLNAIKMLNSASPTLEARDGIFATSNGSFLHSISEFHYVDVGLNCHGAYLTDKAVIKEIAQNLMISNSSLRILFHGTPRQWHDHNRPWIRKEKDLLLQLIQDATNKYGGRLQVFERFYFADMKPTLQMHFEIIQVMDVS</sequence>
<proteinExistence type="predicted"/>
<keyword evidence="2" id="KW-1185">Reference proteome</keyword>
<evidence type="ECO:0000313" key="1">
    <source>
        <dbReference type="EMBL" id="PKU64963.1"/>
    </source>
</evidence>
<dbReference type="Pfam" id="PF10561">
    <property type="entry name" value="C2orf69"/>
    <property type="match status" value="1"/>
</dbReference>
<dbReference type="InterPro" id="IPR018881">
    <property type="entry name" value="C2orf69_mit"/>
</dbReference>
<dbReference type="OrthoDB" id="419333at2759"/>
<organism evidence="1 2">
    <name type="scientific">Dendrobium catenatum</name>
    <dbReference type="NCBI Taxonomy" id="906689"/>
    <lineage>
        <taxon>Eukaryota</taxon>
        <taxon>Viridiplantae</taxon>
        <taxon>Streptophyta</taxon>
        <taxon>Embryophyta</taxon>
        <taxon>Tracheophyta</taxon>
        <taxon>Spermatophyta</taxon>
        <taxon>Magnoliopsida</taxon>
        <taxon>Liliopsida</taxon>
        <taxon>Asparagales</taxon>
        <taxon>Orchidaceae</taxon>
        <taxon>Epidendroideae</taxon>
        <taxon>Malaxideae</taxon>
        <taxon>Dendrobiinae</taxon>
        <taxon>Dendrobium</taxon>
    </lineage>
</organism>
<dbReference type="PANTHER" id="PTHR31296">
    <property type="entry name" value="UPF0565 PROTEIN C2ORF69"/>
    <property type="match status" value="1"/>
</dbReference>
<reference evidence="1 2" key="1">
    <citation type="journal article" date="2016" name="Sci. Rep.">
        <title>The Dendrobium catenatum Lindl. genome sequence provides insights into polysaccharide synthase, floral development and adaptive evolution.</title>
        <authorList>
            <person name="Zhang G.Q."/>
            <person name="Xu Q."/>
            <person name="Bian C."/>
            <person name="Tsai W.C."/>
            <person name="Yeh C.M."/>
            <person name="Liu K.W."/>
            <person name="Yoshida K."/>
            <person name="Zhang L.S."/>
            <person name="Chang S.B."/>
            <person name="Chen F."/>
            <person name="Shi Y."/>
            <person name="Su Y.Y."/>
            <person name="Zhang Y.Q."/>
            <person name="Chen L.J."/>
            <person name="Yin Y."/>
            <person name="Lin M."/>
            <person name="Huang H."/>
            <person name="Deng H."/>
            <person name="Wang Z.W."/>
            <person name="Zhu S.L."/>
            <person name="Zhao X."/>
            <person name="Deng C."/>
            <person name="Niu S.C."/>
            <person name="Huang J."/>
            <person name="Wang M."/>
            <person name="Liu G.H."/>
            <person name="Yang H.J."/>
            <person name="Xiao X.J."/>
            <person name="Hsiao Y.Y."/>
            <person name="Wu W.L."/>
            <person name="Chen Y.Y."/>
            <person name="Mitsuda N."/>
            <person name="Ohme-Takagi M."/>
            <person name="Luo Y.B."/>
            <person name="Van de Peer Y."/>
            <person name="Liu Z.J."/>
        </authorList>
    </citation>
    <scope>NUCLEOTIDE SEQUENCE [LARGE SCALE GENOMIC DNA]</scope>
    <source>
        <tissue evidence="1">The whole plant</tissue>
    </source>
</reference>
<dbReference type="Proteomes" id="UP000233837">
    <property type="component" value="Unassembled WGS sequence"/>
</dbReference>
<dbReference type="EMBL" id="KZ503378">
    <property type="protein sequence ID" value="PKU64963.1"/>
    <property type="molecule type" value="Genomic_DNA"/>
</dbReference>
<accession>A0A2I0VNJ0</accession>
<name>A0A2I0VNJ0_9ASPA</name>
<gene>
    <name evidence="1" type="ORF">MA16_Dca004578</name>
</gene>